<dbReference type="Proteomes" id="UP000668068">
    <property type="component" value="Unassembled WGS sequence"/>
</dbReference>
<feature type="transmembrane region" description="Helical" evidence="1">
    <location>
        <begin position="7"/>
        <end position="24"/>
    </location>
</feature>
<evidence type="ECO:0000313" key="2">
    <source>
        <dbReference type="EMBL" id="MBO3359502.1"/>
    </source>
</evidence>
<accession>A0AAW4J664</accession>
<dbReference type="EMBL" id="JAENQP010000007">
    <property type="protein sequence ID" value="MBO3359502.1"/>
    <property type="molecule type" value="Genomic_DNA"/>
</dbReference>
<organism evidence="2 3">
    <name type="scientific">Clostridium perfringens</name>
    <dbReference type="NCBI Taxonomy" id="1502"/>
    <lineage>
        <taxon>Bacteria</taxon>
        <taxon>Bacillati</taxon>
        <taxon>Bacillota</taxon>
        <taxon>Clostridia</taxon>
        <taxon>Eubacteriales</taxon>
        <taxon>Clostridiaceae</taxon>
        <taxon>Clostridium</taxon>
    </lineage>
</organism>
<evidence type="ECO:0000313" key="3">
    <source>
        <dbReference type="Proteomes" id="UP000668068"/>
    </source>
</evidence>
<keyword evidence="1" id="KW-0812">Transmembrane</keyword>
<feature type="transmembrane region" description="Helical" evidence="1">
    <location>
        <begin position="30"/>
        <end position="49"/>
    </location>
</feature>
<reference evidence="2" key="1">
    <citation type="submission" date="2020-12" db="EMBL/GenBank/DDBJ databases">
        <title>Comparative genomics of Clostridium perfringens reveals patterns of host-associated phylogenetic clades and virulence factors.</title>
        <authorList>
            <person name="Smith A.H."/>
            <person name="Geier R."/>
        </authorList>
    </citation>
    <scope>NUCLEOTIDE SEQUENCE</scope>
    <source>
        <strain evidence="2">CHD30677R</strain>
    </source>
</reference>
<dbReference type="RefSeq" id="WP_208340788.1">
    <property type="nucleotide sequence ID" value="NZ_JAENQO010000007.1"/>
</dbReference>
<dbReference type="AlphaFoldDB" id="A0AAW4J664"/>
<sequence>MKLATIGVIAMWLLSILSLILGIWSKDNIFIGNSISALVITIITTYNLISTIRE</sequence>
<comment type="caution">
    <text evidence="2">The sequence shown here is derived from an EMBL/GenBank/DDBJ whole genome shotgun (WGS) entry which is preliminary data.</text>
</comment>
<proteinExistence type="predicted"/>
<keyword evidence="1" id="KW-1133">Transmembrane helix</keyword>
<evidence type="ECO:0008006" key="4">
    <source>
        <dbReference type="Google" id="ProtNLM"/>
    </source>
</evidence>
<keyword evidence="1" id="KW-0472">Membrane</keyword>
<protein>
    <recommendedName>
        <fullName evidence="4">Lmo0937 family membrane protein</fullName>
    </recommendedName>
</protein>
<evidence type="ECO:0000256" key="1">
    <source>
        <dbReference type="SAM" id="Phobius"/>
    </source>
</evidence>
<name>A0AAW4J664_CLOPF</name>
<gene>
    <name evidence="2" type="ORF">JJB47_12035</name>
</gene>